<dbReference type="PANTHER" id="PTHR23077">
    <property type="entry name" value="AAA-FAMILY ATPASE"/>
    <property type="match status" value="1"/>
</dbReference>
<dbReference type="SMART" id="SM00382">
    <property type="entry name" value="AAA"/>
    <property type="match status" value="2"/>
</dbReference>
<dbReference type="CDD" id="cd19481">
    <property type="entry name" value="RecA-like_protease"/>
    <property type="match status" value="1"/>
</dbReference>
<dbReference type="AlphaFoldDB" id="A8ZS32"/>
<dbReference type="InterPro" id="IPR003959">
    <property type="entry name" value="ATPase_AAA_core"/>
</dbReference>
<evidence type="ECO:0000313" key="2">
    <source>
        <dbReference type="EMBL" id="ABW66050.1"/>
    </source>
</evidence>
<dbReference type="Proteomes" id="UP000008561">
    <property type="component" value="Chromosome"/>
</dbReference>
<proteinExistence type="predicted"/>
<dbReference type="InterPro" id="IPR003593">
    <property type="entry name" value="AAA+_ATPase"/>
</dbReference>
<reference evidence="2 3" key="1">
    <citation type="submission" date="2007-10" db="EMBL/GenBank/DDBJ databases">
        <title>Complete sequence of Desulfococcus oleovorans Hxd3.</title>
        <authorList>
            <consortium name="US DOE Joint Genome Institute"/>
            <person name="Copeland A."/>
            <person name="Lucas S."/>
            <person name="Lapidus A."/>
            <person name="Barry K."/>
            <person name="Glavina del Rio T."/>
            <person name="Dalin E."/>
            <person name="Tice H."/>
            <person name="Pitluck S."/>
            <person name="Kiss H."/>
            <person name="Brettin T."/>
            <person name="Bruce D."/>
            <person name="Detter J.C."/>
            <person name="Han C."/>
            <person name="Schmutz J."/>
            <person name="Larimer F."/>
            <person name="Land M."/>
            <person name="Hauser L."/>
            <person name="Kyrpides N."/>
            <person name="Kim E."/>
            <person name="Wawrik B."/>
            <person name="Richardson P."/>
        </authorList>
    </citation>
    <scope>NUCLEOTIDE SEQUENCE [LARGE SCALE GENOMIC DNA]</scope>
    <source>
        <strain evidence="3">DSM 6200 / JCM 39069 / Hxd3</strain>
    </source>
</reference>
<name>A8ZS32_DESOH</name>
<feature type="domain" description="AAA+ ATPase" evidence="1">
    <location>
        <begin position="543"/>
        <end position="672"/>
    </location>
</feature>
<dbReference type="GO" id="GO:0005524">
    <property type="term" value="F:ATP binding"/>
    <property type="evidence" value="ECO:0007669"/>
    <property type="project" value="InterPro"/>
</dbReference>
<dbReference type="eggNOG" id="COG0464">
    <property type="taxonomic scope" value="Bacteria"/>
</dbReference>
<evidence type="ECO:0000259" key="1">
    <source>
        <dbReference type="SMART" id="SM00382"/>
    </source>
</evidence>
<dbReference type="KEGG" id="dol:Dole_0240"/>
<organism evidence="2 3">
    <name type="scientific">Desulfosudis oleivorans (strain DSM 6200 / JCM 39069 / Hxd3)</name>
    <name type="common">Desulfococcus oleovorans</name>
    <dbReference type="NCBI Taxonomy" id="96561"/>
    <lineage>
        <taxon>Bacteria</taxon>
        <taxon>Pseudomonadati</taxon>
        <taxon>Thermodesulfobacteriota</taxon>
        <taxon>Desulfobacteria</taxon>
        <taxon>Desulfobacterales</taxon>
        <taxon>Desulfosudaceae</taxon>
        <taxon>Desulfosudis</taxon>
    </lineage>
</organism>
<dbReference type="SUPFAM" id="SSF52540">
    <property type="entry name" value="P-loop containing nucleoside triphosphate hydrolases"/>
    <property type="match status" value="2"/>
</dbReference>
<dbReference type="HOGENOM" id="CLU_020632_0_0_7"/>
<feature type="domain" description="AAA+ ATPase" evidence="1">
    <location>
        <begin position="290"/>
        <end position="420"/>
    </location>
</feature>
<gene>
    <name evidence="2" type="ordered locus">Dole_0240</name>
</gene>
<keyword evidence="3" id="KW-1185">Reference proteome</keyword>
<dbReference type="CDD" id="cd00009">
    <property type="entry name" value="AAA"/>
    <property type="match status" value="1"/>
</dbReference>
<dbReference type="Pfam" id="PF00004">
    <property type="entry name" value="AAA"/>
    <property type="match status" value="2"/>
</dbReference>
<dbReference type="OrthoDB" id="9802352at2"/>
<dbReference type="GO" id="GO:0016887">
    <property type="term" value="F:ATP hydrolysis activity"/>
    <property type="evidence" value="ECO:0007669"/>
    <property type="project" value="InterPro"/>
</dbReference>
<protein>
    <submittedName>
        <fullName evidence="2">AAA ATPase central domain protein</fullName>
    </submittedName>
</protein>
<evidence type="ECO:0000313" key="3">
    <source>
        <dbReference type="Proteomes" id="UP000008561"/>
    </source>
</evidence>
<dbReference type="STRING" id="96561.Dole_0240"/>
<sequence>MAIPKQFRRKRSMNMGMNQAFFFSRPQVEDKNGRFVVRKCCDYMLRLMGKRFSLDAETVEFICWLVGEQRREIRKFILTRLPEDEQEYFDEFLSPDTHDDGMFGITIVQTLQISKDRSIAADCFQFFSQILQRRRKALAGNGNSGLQKSFDQLQSIFRLTDLETELCLFLFIISAYDTPEKFFDDHLHTDRFQGRGFLCTALNASKHEINQAIGKTLTAAGLVEISGGFKSTIRLTDEVQNILFDPACDILQKTNLKDAKKQPALPLSYHFVPEADISHILSLLCGKTDTATHILLYGPPGTGKTSFAYGLSRKLNDPVYEITHDNSQENDSKSRRLSLTVSINSMNRGQGAIFIVDEADNLLNTERHWMISGEVQDKGWLNKLMDKPGLRIIWIVNAIHSIEPSVARRFAYSRHFEPFTCKQREQLWDNVIRKNRCKRFFTTEDLRQLAREFDASAGVIDMAVKKAKEAGHAGRAPMLQAVRQGIEAHQALVNGGHKKPPKEAIDHRYSLDGLNISADIRQVMFQAEQFSRHLKNTTNMTHYNFNLLLHGPPGSGKSEFARYLAQHLDRELHVRRSSDILSPYVGVAEKNIRQSFDQAAHQGAILLIDEADALLFPRANASRSWEISHTAELLTAMERFRGLLICTTNRLNGIDSAAIRRFNHKIRFDFLTPDGSWIFYNKMLTPLAKLAPDDRNIKTVKNLRRLTPGDFKIVRDRFAFYPKEEITHTMLVDALGQEATVKQQQTGEKPIGF</sequence>
<dbReference type="Gene3D" id="3.40.50.300">
    <property type="entry name" value="P-loop containing nucleotide triphosphate hydrolases"/>
    <property type="match status" value="2"/>
</dbReference>
<dbReference type="InterPro" id="IPR027417">
    <property type="entry name" value="P-loop_NTPase"/>
</dbReference>
<dbReference type="InterPro" id="IPR050168">
    <property type="entry name" value="AAA_ATPase_domain"/>
</dbReference>
<dbReference type="EMBL" id="CP000859">
    <property type="protein sequence ID" value="ABW66050.1"/>
    <property type="molecule type" value="Genomic_DNA"/>
</dbReference>
<accession>A8ZS32</accession>